<dbReference type="CDD" id="cd06325">
    <property type="entry name" value="PBP1_ABC_unchar_transporter"/>
    <property type="match status" value="1"/>
</dbReference>
<sequence>MKKWIALLLAALLVLCCACTAQQPSLNDADATEAPAADATQAPADATDAPEEGGEAAYRVGIIQLTEHAALDAAREGFVAALEASGLDIKIETQNAQGEQTVCATIATKFVNDEVDLILAIATPAAQAAAQATRDIPILVTAVTDPAASGLVASNDAPGGNVSGTSDMNPVEEQARLLTQLVPDAKTVGIMYHSSEDNSILQAEMAQQALEALGLTVEVFTCADGTEVQAVAQSAVSKVDALYLPTDNLMADTIATISMVCTPAGVPIICGEANMVDGGGTATYGIDYYRLGEQTAAQAIRILSEGADVSAMPIEYYSAELELVVNEEAMAQLGLTVPEELQ</sequence>
<comment type="caution">
    <text evidence="3">The sequence shown here is derived from an EMBL/GenBank/DDBJ whole genome shotgun (WGS) entry which is preliminary data.</text>
</comment>
<evidence type="ECO:0000313" key="3">
    <source>
        <dbReference type="EMBL" id="HIU93991.1"/>
    </source>
</evidence>
<dbReference type="InterPro" id="IPR007487">
    <property type="entry name" value="ABC_transpt-TYRBP-like"/>
</dbReference>
<dbReference type="EMBL" id="DVNZ01000077">
    <property type="protein sequence ID" value="HIU93991.1"/>
    <property type="molecule type" value="Genomic_DNA"/>
</dbReference>
<dbReference type="PANTHER" id="PTHR35271">
    <property type="entry name" value="ABC TRANSPORTER, SUBSTRATE-BINDING LIPOPROTEIN-RELATED"/>
    <property type="match status" value="1"/>
</dbReference>
<proteinExistence type="predicted"/>
<dbReference type="PANTHER" id="PTHR35271:SF1">
    <property type="entry name" value="ABC TRANSPORTER, SUBSTRATE-BINDING LIPOPROTEIN"/>
    <property type="match status" value="1"/>
</dbReference>
<keyword evidence="2" id="KW-0732">Signal</keyword>
<accession>A0A9D1N3I2</accession>
<reference evidence="3" key="2">
    <citation type="journal article" date="2021" name="PeerJ">
        <title>Extensive microbial diversity within the chicken gut microbiome revealed by metagenomics and culture.</title>
        <authorList>
            <person name="Gilroy R."/>
            <person name="Ravi A."/>
            <person name="Getino M."/>
            <person name="Pursley I."/>
            <person name="Horton D.L."/>
            <person name="Alikhan N.F."/>
            <person name="Baker D."/>
            <person name="Gharbi K."/>
            <person name="Hall N."/>
            <person name="Watson M."/>
            <person name="Adriaenssens E.M."/>
            <person name="Foster-Nyarko E."/>
            <person name="Jarju S."/>
            <person name="Secka A."/>
            <person name="Antonio M."/>
            <person name="Oren A."/>
            <person name="Chaudhuri R.R."/>
            <person name="La Ragione R."/>
            <person name="Hildebrand F."/>
            <person name="Pallen M.J."/>
        </authorList>
    </citation>
    <scope>NUCLEOTIDE SEQUENCE</scope>
    <source>
        <strain evidence="3">ChiGjej2B2-16831</strain>
    </source>
</reference>
<dbReference type="Proteomes" id="UP000824128">
    <property type="component" value="Unassembled WGS sequence"/>
</dbReference>
<evidence type="ECO:0000256" key="1">
    <source>
        <dbReference type="SAM" id="MobiDB-lite"/>
    </source>
</evidence>
<evidence type="ECO:0000313" key="4">
    <source>
        <dbReference type="Proteomes" id="UP000824128"/>
    </source>
</evidence>
<organism evidence="3 4">
    <name type="scientific">Candidatus Aphodomorpha intestinavium</name>
    <dbReference type="NCBI Taxonomy" id="2840672"/>
    <lineage>
        <taxon>Bacteria</taxon>
        <taxon>Bacillati</taxon>
        <taxon>Bacillota</taxon>
        <taxon>Clostridia</taxon>
        <taxon>Eubacteriales</taxon>
        <taxon>Candidatus Aphodomorpha</taxon>
    </lineage>
</organism>
<dbReference type="AlphaFoldDB" id="A0A9D1N3I2"/>
<feature type="compositionally biased region" description="Low complexity" evidence="1">
    <location>
        <begin position="30"/>
        <end position="47"/>
    </location>
</feature>
<feature type="chain" id="PRO_5039437647" evidence="2">
    <location>
        <begin position="22"/>
        <end position="342"/>
    </location>
</feature>
<name>A0A9D1N3I2_9FIRM</name>
<dbReference type="Gene3D" id="3.40.50.2300">
    <property type="match status" value="2"/>
</dbReference>
<gene>
    <name evidence="3" type="ORF">IAD24_02410</name>
</gene>
<feature type="region of interest" description="Disordered" evidence="1">
    <location>
        <begin position="30"/>
        <end position="51"/>
    </location>
</feature>
<protein>
    <submittedName>
        <fullName evidence="3">ABC transporter substrate-binding protein</fullName>
    </submittedName>
</protein>
<evidence type="ECO:0000256" key="2">
    <source>
        <dbReference type="SAM" id="SignalP"/>
    </source>
</evidence>
<dbReference type="Pfam" id="PF04392">
    <property type="entry name" value="ABC_sub_bind"/>
    <property type="match status" value="1"/>
</dbReference>
<reference evidence="3" key="1">
    <citation type="submission" date="2020-10" db="EMBL/GenBank/DDBJ databases">
        <authorList>
            <person name="Gilroy R."/>
        </authorList>
    </citation>
    <scope>NUCLEOTIDE SEQUENCE</scope>
    <source>
        <strain evidence="3">ChiGjej2B2-16831</strain>
    </source>
</reference>
<dbReference type="SUPFAM" id="SSF53822">
    <property type="entry name" value="Periplasmic binding protein-like I"/>
    <property type="match status" value="1"/>
</dbReference>
<feature type="signal peptide" evidence="2">
    <location>
        <begin position="1"/>
        <end position="21"/>
    </location>
</feature>
<dbReference type="InterPro" id="IPR028082">
    <property type="entry name" value="Peripla_BP_I"/>
</dbReference>